<gene>
    <name evidence="1" type="ORF">IPOD504_LOCUS4516</name>
</gene>
<reference evidence="1" key="1">
    <citation type="submission" date="2022-03" db="EMBL/GenBank/DDBJ databases">
        <authorList>
            <person name="Martin H S."/>
        </authorList>
    </citation>
    <scope>NUCLEOTIDE SEQUENCE</scope>
</reference>
<evidence type="ECO:0000313" key="2">
    <source>
        <dbReference type="Proteomes" id="UP000837857"/>
    </source>
</evidence>
<dbReference type="Proteomes" id="UP000837857">
    <property type="component" value="Chromosome 15"/>
</dbReference>
<dbReference type="EMBL" id="OW152827">
    <property type="protein sequence ID" value="CAH2043943.1"/>
    <property type="molecule type" value="Genomic_DNA"/>
</dbReference>
<sequence length="92" mass="10191">MNRAVVCYSFLPVNLGSLAAFSGGFSRCESDITRSCPPPRAGMRTHYPHVNKKKEFAECSVTDAIFVSSSFISYVIPFGTGRRTLAEDWHRG</sequence>
<feature type="non-terminal residue" evidence="1">
    <location>
        <position position="92"/>
    </location>
</feature>
<accession>A0ABN8I1E8</accession>
<evidence type="ECO:0008006" key="3">
    <source>
        <dbReference type="Google" id="ProtNLM"/>
    </source>
</evidence>
<keyword evidence="2" id="KW-1185">Reference proteome</keyword>
<protein>
    <recommendedName>
        <fullName evidence="3">Secreted protein</fullName>
    </recommendedName>
</protein>
<name>A0ABN8I1E8_9NEOP</name>
<proteinExistence type="predicted"/>
<organism evidence="1 2">
    <name type="scientific">Iphiclides podalirius</name>
    <name type="common">scarce swallowtail</name>
    <dbReference type="NCBI Taxonomy" id="110791"/>
    <lineage>
        <taxon>Eukaryota</taxon>
        <taxon>Metazoa</taxon>
        <taxon>Ecdysozoa</taxon>
        <taxon>Arthropoda</taxon>
        <taxon>Hexapoda</taxon>
        <taxon>Insecta</taxon>
        <taxon>Pterygota</taxon>
        <taxon>Neoptera</taxon>
        <taxon>Endopterygota</taxon>
        <taxon>Lepidoptera</taxon>
        <taxon>Glossata</taxon>
        <taxon>Ditrysia</taxon>
        <taxon>Papilionoidea</taxon>
        <taxon>Papilionidae</taxon>
        <taxon>Papilioninae</taxon>
        <taxon>Iphiclides</taxon>
    </lineage>
</organism>
<evidence type="ECO:0000313" key="1">
    <source>
        <dbReference type="EMBL" id="CAH2043943.1"/>
    </source>
</evidence>